<keyword evidence="2" id="KW-1185">Reference proteome</keyword>
<dbReference type="EMBL" id="WHOC01000158">
    <property type="protein sequence ID" value="NOU90052.1"/>
    <property type="molecule type" value="Genomic_DNA"/>
</dbReference>
<evidence type="ECO:0000313" key="2">
    <source>
        <dbReference type="Proteomes" id="UP000658690"/>
    </source>
</evidence>
<sequence length="62" mass="6847">MAALSLTEFFEVGGKAKASPYLGWFAIDFAELSEIMDTCCGYMSKNPYLWLKDVVESATIDA</sequence>
<comment type="caution">
    <text evidence="1">The sequence shown here is derived from an EMBL/GenBank/DDBJ whole genome shotgun (WGS) entry which is preliminary data.</text>
</comment>
<accession>A0ABX1Z9R7</accession>
<organism evidence="1 2">
    <name type="scientific">Paenibacillus germinis</name>
    <dbReference type="NCBI Taxonomy" id="2654979"/>
    <lineage>
        <taxon>Bacteria</taxon>
        <taxon>Bacillati</taxon>
        <taxon>Bacillota</taxon>
        <taxon>Bacilli</taxon>
        <taxon>Bacillales</taxon>
        <taxon>Paenibacillaceae</taxon>
        <taxon>Paenibacillus</taxon>
    </lineage>
</organism>
<proteinExistence type="predicted"/>
<name>A0ABX1Z9R7_9BACL</name>
<dbReference type="RefSeq" id="WP_171692860.1">
    <property type="nucleotide sequence ID" value="NZ_WHOC01000158.1"/>
</dbReference>
<dbReference type="Proteomes" id="UP000658690">
    <property type="component" value="Unassembled WGS sequence"/>
</dbReference>
<reference evidence="1 2" key="1">
    <citation type="submission" date="2019-10" db="EMBL/GenBank/DDBJ databases">
        <title>Description of Paenibacillus choica sp. nov.</title>
        <authorList>
            <person name="Carlier A."/>
            <person name="Qi S."/>
        </authorList>
    </citation>
    <scope>NUCLEOTIDE SEQUENCE [LARGE SCALE GENOMIC DNA]</scope>
    <source>
        <strain evidence="1 2">LMG 31460</strain>
    </source>
</reference>
<gene>
    <name evidence="1" type="ORF">GC102_30475</name>
</gene>
<evidence type="ECO:0000313" key="1">
    <source>
        <dbReference type="EMBL" id="NOU90052.1"/>
    </source>
</evidence>
<protein>
    <submittedName>
        <fullName evidence="1">Uncharacterized protein</fullName>
    </submittedName>
</protein>